<reference evidence="7 8" key="1">
    <citation type="journal article" date="2012" name="J. Bacteriol.">
        <title>Complete Genome Sequence of Mycobacterium vaccae Type Strain ATCC 25954.</title>
        <authorList>
            <person name="Ho Y.S."/>
            <person name="Adroub S.A."/>
            <person name="Abadi M."/>
            <person name="Al Alwan B."/>
            <person name="Alkhateeb R."/>
            <person name="Gao G."/>
            <person name="Ragab A."/>
            <person name="Ali S."/>
            <person name="van Soolingen D."/>
            <person name="Bitter W."/>
            <person name="Pain A."/>
            <person name="Abdallah A.M."/>
        </authorList>
    </citation>
    <scope>NUCLEOTIDE SEQUENCE [LARGE SCALE GENOMIC DNA]</scope>
    <source>
        <strain evidence="7 8">ATCC 25954</strain>
    </source>
</reference>
<comment type="caution">
    <text evidence="7">The sequence shown here is derived from an EMBL/GenBank/DDBJ whole genome shotgun (WGS) entry which is preliminary data.</text>
</comment>
<dbReference type="GO" id="GO:0071555">
    <property type="term" value="P:cell wall organization"/>
    <property type="evidence" value="ECO:0007669"/>
    <property type="project" value="UniProtKB-KW"/>
</dbReference>
<evidence type="ECO:0000256" key="5">
    <source>
        <dbReference type="ARBA" id="ARBA00023316"/>
    </source>
</evidence>
<dbReference type="PANTHER" id="PTHR43179">
    <property type="entry name" value="RHAMNOSYLTRANSFERASE WBBL"/>
    <property type="match status" value="1"/>
</dbReference>
<evidence type="ECO:0000256" key="1">
    <source>
        <dbReference type="ARBA" id="ARBA00004776"/>
    </source>
</evidence>
<evidence type="ECO:0000313" key="8">
    <source>
        <dbReference type="Proteomes" id="UP000006072"/>
    </source>
</evidence>
<protein>
    <submittedName>
        <fullName evidence="7">Glycosyltransferase</fullName>
    </submittedName>
</protein>
<comment type="pathway">
    <text evidence="1">Cell wall biogenesis; cell wall polysaccharide biosynthesis.</text>
</comment>
<dbReference type="eggNOG" id="COG1216">
    <property type="taxonomic scope" value="Bacteria"/>
</dbReference>
<accession>K0V2Y3</accession>
<keyword evidence="4 7" id="KW-0808">Transferase</keyword>
<evidence type="ECO:0000256" key="2">
    <source>
        <dbReference type="ARBA" id="ARBA00006739"/>
    </source>
</evidence>
<feature type="domain" description="Glycosyltransferase 2-like" evidence="6">
    <location>
        <begin position="17"/>
        <end position="123"/>
    </location>
</feature>
<keyword evidence="8" id="KW-1185">Reference proteome</keyword>
<comment type="similarity">
    <text evidence="2">Belongs to the glycosyltransferase 2 family.</text>
</comment>
<dbReference type="PANTHER" id="PTHR43179:SF12">
    <property type="entry name" value="GALACTOFURANOSYLTRANSFERASE GLFT2"/>
    <property type="match status" value="1"/>
</dbReference>
<dbReference type="GO" id="GO:0016757">
    <property type="term" value="F:glycosyltransferase activity"/>
    <property type="evidence" value="ECO:0007669"/>
    <property type="project" value="UniProtKB-KW"/>
</dbReference>
<organism evidence="7 8">
    <name type="scientific">Mycolicibacterium vaccae ATCC 25954</name>
    <dbReference type="NCBI Taxonomy" id="1194972"/>
    <lineage>
        <taxon>Bacteria</taxon>
        <taxon>Bacillati</taxon>
        <taxon>Actinomycetota</taxon>
        <taxon>Actinomycetes</taxon>
        <taxon>Mycobacteriales</taxon>
        <taxon>Mycobacteriaceae</taxon>
        <taxon>Mycolicibacterium</taxon>
    </lineage>
</organism>
<dbReference type="SUPFAM" id="SSF53448">
    <property type="entry name" value="Nucleotide-diphospho-sugar transferases"/>
    <property type="match status" value="1"/>
</dbReference>
<dbReference type="EMBL" id="ALQA01000023">
    <property type="protein sequence ID" value="EJZ09228.1"/>
    <property type="molecule type" value="Genomic_DNA"/>
</dbReference>
<dbReference type="InterPro" id="IPR001173">
    <property type="entry name" value="Glyco_trans_2-like"/>
</dbReference>
<sequence>MSVERERDGGDALVVAIVVTHRRPDELAKSLDAVCAQSRRPDHLIVVDNDHDDHVRDLVAGQPIPTTYLGSRRNLGGAGGFALGMLHALSLGADWLWLADDDGRPQDTEVLATLLACAERHGLAEVSPMVCNLDDPDRLAFPLRRGLKWRRLVGELRVDGDDGLLPGIASLFNGALFRASTVEAVGVPDLRLFIRGDEVELHRRLVRSGLPFGTCLQTSYLHPCGTEEFKPILGGRMHTQYPDNEIKRYYTYRNRGYVLSQPGLRRLLPQELVRFGWYFLVSRRDPAGFRDWIRLQQLGRRERFSRGERSDGMGKR</sequence>
<gene>
    <name evidence="7" type="ORF">MVAC_12633</name>
</gene>
<keyword evidence="5" id="KW-0961">Cell wall biogenesis/degradation</keyword>
<dbReference type="AlphaFoldDB" id="K0V2Y3"/>
<dbReference type="Pfam" id="PF00535">
    <property type="entry name" value="Glycos_transf_2"/>
    <property type="match status" value="1"/>
</dbReference>
<dbReference type="Proteomes" id="UP000006072">
    <property type="component" value="Unassembled WGS sequence"/>
</dbReference>
<dbReference type="RefSeq" id="WP_003931266.1">
    <property type="nucleotide sequence ID" value="NZ_JH814693.1"/>
</dbReference>
<evidence type="ECO:0000256" key="4">
    <source>
        <dbReference type="ARBA" id="ARBA00022679"/>
    </source>
</evidence>
<keyword evidence="3" id="KW-0328">Glycosyltransferase</keyword>
<evidence type="ECO:0000256" key="3">
    <source>
        <dbReference type="ARBA" id="ARBA00022676"/>
    </source>
</evidence>
<dbReference type="PATRIC" id="fig|1194972.3.peg.2527"/>
<dbReference type="Gene3D" id="3.90.550.10">
    <property type="entry name" value="Spore Coat Polysaccharide Biosynthesis Protein SpsA, Chain A"/>
    <property type="match status" value="1"/>
</dbReference>
<evidence type="ECO:0000259" key="6">
    <source>
        <dbReference type="Pfam" id="PF00535"/>
    </source>
</evidence>
<dbReference type="HOGENOM" id="CLU_023845_2_2_11"/>
<proteinExistence type="inferred from homology"/>
<dbReference type="InterPro" id="IPR029044">
    <property type="entry name" value="Nucleotide-diphossugar_trans"/>
</dbReference>
<evidence type="ECO:0000313" key="7">
    <source>
        <dbReference type="EMBL" id="EJZ09228.1"/>
    </source>
</evidence>
<name>K0V2Y3_MYCVA</name>